<sequence length="85" mass="9591">MGRFPSTSVFMALELMRPIHSARVLSWKQGTRSLKGKPQRAVSITLDLRNVLFTRLVKAACHGQEEKGRSTIHRSPPQIPQLINN</sequence>
<keyword evidence="3" id="KW-1185">Reference proteome</keyword>
<dbReference type="Proteomes" id="UP001054945">
    <property type="component" value="Unassembled WGS sequence"/>
</dbReference>
<reference evidence="2 3" key="1">
    <citation type="submission" date="2021-06" db="EMBL/GenBank/DDBJ databases">
        <title>Caerostris extrusa draft genome.</title>
        <authorList>
            <person name="Kono N."/>
            <person name="Arakawa K."/>
        </authorList>
    </citation>
    <scope>NUCLEOTIDE SEQUENCE [LARGE SCALE GENOMIC DNA]</scope>
</reference>
<comment type="caution">
    <text evidence="2">The sequence shown here is derived from an EMBL/GenBank/DDBJ whole genome shotgun (WGS) entry which is preliminary data.</text>
</comment>
<evidence type="ECO:0000256" key="1">
    <source>
        <dbReference type="SAM" id="MobiDB-lite"/>
    </source>
</evidence>
<name>A0AAV4XEU7_CAEEX</name>
<accession>A0AAV4XEU7</accession>
<evidence type="ECO:0000313" key="3">
    <source>
        <dbReference type="Proteomes" id="UP001054945"/>
    </source>
</evidence>
<gene>
    <name evidence="2" type="ORF">CEXT_240841</name>
</gene>
<organism evidence="2 3">
    <name type="scientific">Caerostris extrusa</name>
    <name type="common">Bark spider</name>
    <name type="synonym">Caerostris bankana</name>
    <dbReference type="NCBI Taxonomy" id="172846"/>
    <lineage>
        <taxon>Eukaryota</taxon>
        <taxon>Metazoa</taxon>
        <taxon>Ecdysozoa</taxon>
        <taxon>Arthropoda</taxon>
        <taxon>Chelicerata</taxon>
        <taxon>Arachnida</taxon>
        <taxon>Araneae</taxon>
        <taxon>Araneomorphae</taxon>
        <taxon>Entelegynae</taxon>
        <taxon>Araneoidea</taxon>
        <taxon>Araneidae</taxon>
        <taxon>Caerostris</taxon>
    </lineage>
</organism>
<protein>
    <submittedName>
        <fullName evidence="2">Uncharacterized protein</fullName>
    </submittedName>
</protein>
<feature type="region of interest" description="Disordered" evidence="1">
    <location>
        <begin position="64"/>
        <end position="85"/>
    </location>
</feature>
<proteinExistence type="predicted"/>
<dbReference type="AlphaFoldDB" id="A0AAV4XEU7"/>
<dbReference type="EMBL" id="BPLR01000239">
    <property type="protein sequence ID" value="GIY93152.1"/>
    <property type="molecule type" value="Genomic_DNA"/>
</dbReference>
<evidence type="ECO:0000313" key="2">
    <source>
        <dbReference type="EMBL" id="GIY93152.1"/>
    </source>
</evidence>